<evidence type="ECO:0000256" key="2">
    <source>
        <dbReference type="SAM" id="MobiDB-lite"/>
    </source>
</evidence>
<feature type="domain" description="FAF" evidence="3">
    <location>
        <begin position="194"/>
        <end position="246"/>
    </location>
</feature>
<name>A0A200Q9N6_MACCD</name>
<dbReference type="InParanoid" id="A0A200Q9N6"/>
<reference evidence="4 5" key="1">
    <citation type="journal article" date="2017" name="Mol. Plant">
        <title>The Genome of Medicinal Plant Macleaya cordata Provides New Insights into Benzylisoquinoline Alkaloids Metabolism.</title>
        <authorList>
            <person name="Liu X."/>
            <person name="Liu Y."/>
            <person name="Huang P."/>
            <person name="Ma Y."/>
            <person name="Qing Z."/>
            <person name="Tang Q."/>
            <person name="Cao H."/>
            <person name="Cheng P."/>
            <person name="Zheng Y."/>
            <person name="Yuan Z."/>
            <person name="Zhou Y."/>
            <person name="Liu J."/>
            <person name="Tang Z."/>
            <person name="Zhuo Y."/>
            <person name="Zhang Y."/>
            <person name="Yu L."/>
            <person name="Huang J."/>
            <person name="Yang P."/>
            <person name="Peng Q."/>
            <person name="Zhang J."/>
            <person name="Jiang W."/>
            <person name="Zhang Z."/>
            <person name="Lin K."/>
            <person name="Ro D.K."/>
            <person name="Chen X."/>
            <person name="Xiong X."/>
            <person name="Shang Y."/>
            <person name="Huang S."/>
            <person name="Zeng J."/>
        </authorList>
    </citation>
    <scope>NUCLEOTIDE SEQUENCE [LARGE SCALE GENOMIC DNA]</scope>
    <source>
        <strain evidence="5">cv. BLH2017</strain>
        <tissue evidence="4">Root</tissue>
    </source>
</reference>
<dbReference type="Pfam" id="PF11250">
    <property type="entry name" value="FAF"/>
    <property type="match status" value="1"/>
</dbReference>
<dbReference type="AlphaFoldDB" id="A0A200Q9N6"/>
<dbReference type="PANTHER" id="PTHR33155">
    <property type="entry name" value="FANTASTIC FOUR-LIKE PROTEIN (DUF3049)"/>
    <property type="match status" value="1"/>
</dbReference>
<sequence length="523" mass="58510">MSTSVNNKGLPSEPLQGIGSILGSEFERPKSAAASLRRTLSADMSSKKWLTQHGFSPLKKIASSEELQIEVSDHHQEQNKKDLEEQPGQFDIWCSILSQKPSSLPPPYVHPLVKRSKSSLSGKSLEICTENLGSESGSDGFSSYPSSEISDNEEQDEEVVEAEKESDILVEVEKQEMGVVNYSCSVSRKSPPRSFPPPLPSLSRPGGLHMKPHRKDGRLVLEAVPVPSSHSYFHAQRQDGRLLLTFIKSPSQETNIEKDFEDEIEDEEIEVAENEVEEFDDTDDEEEEEDEEPMMENRGIVLEMSNKVPKVPTGVINVHRSALMVNKFMGLTNNRNNPTCWSDHQKKFEKMVKQVDKDHGNDFESSTLVPQSLPSPPPPRPPQPRMSRLIPSPPPPPVGAASFNSYEYGWRRTSSSVVSVSGIHHPLNQQSLPNTKNNYCNNNYSNSKNNCNTITTTNNNNNNFLVISRNSLSPSSSKDYNKEKQQLVVLSGEKGDHLVPYLRGCKEPRRSLLIWEPYCIATS</sequence>
<comment type="similarity">
    <text evidence="1">Belongs to the fantastic four family.</text>
</comment>
<dbReference type="PANTHER" id="PTHR33155:SF3">
    <property type="entry name" value="PROTEIN FAF-LIKE, CHLOROPLASTIC"/>
    <property type="match status" value="1"/>
</dbReference>
<dbReference type="STRING" id="56857.A0A200Q9N6"/>
<evidence type="ECO:0000313" key="5">
    <source>
        <dbReference type="Proteomes" id="UP000195402"/>
    </source>
</evidence>
<dbReference type="EMBL" id="MVGT01002634">
    <property type="protein sequence ID" value="OVA07172.1"/>
    <property type="molecule type" value="Genomic_DNA"/>
</dbReference>
<protein>
    <submittedName>
        <fullName evidence="4">The fantastic four family</fullName>
    </submittedName>
</protein>
<feature type="region of interest" description="Disordered" evidence="2">
    <location>
        <begin position="359"/>
        <end position="398"/>
    </location>
</feature>
<feature type="region of interest" description="Disordered" evidence="2">
    <location>
        <begin position="185"/>
        <end position="206"/>
    </location>
</feature>
<keyword evidence="5" id="KW-1185">Reference proteome</keyword>
<evidence type="ECO:0000259" key="3">
    <source>
        <dbReference type="Pfam" id="PF11250"/>
    </source>
</evidence>
<accession>A0A200Q9N6</accession>
<feature type="region of interest" description="Disordered" evidence="2">
    <location>
        <begin position="274"/>
        <end position="294"/>
    </location>
</feature>
<feature type="compositionally biased region" description="Pro residues" evidence="2">
    <location>
        <begin position="373"/>
        <end position="384"/>
    </location>
</feature>
<dbReference type="OMA" id="CEGFASY"/>
<feature type="compositionally biased region" description="Low complexity" evidence="2">
    <location>
        <begin position="133"/>
        <end position="147"/>
    </location>
</feature>
<dbReference type="InterPro" id="IPR046431">
    <property type="entry name" value="FAF_dom"/>
</dbReference>
<gene>
    <name evidence="4" type="ORF">BVC80_1289g93</name>
</gene>
<dbReference type="OrthoDB" id="1303570at2759"/>
<proteinExistence type="inferred from homology"/>
<dbReference type="InterPro" id="IPR021410">
    <property type="entry name" value="FAF"/>
</dbReference>
<evidence type="ECO:0000313" key="4">
    <source>
        <dbReference type="EMBL" id="OVA07172.1"/>
    </source>
</evidence>
<feature type="region of interest" description="Disordered" evidence="2">
    <location>
        <begin position="131"/>
        <end position="155"/>
    </location>
</feature>
<evidence type="ECO:0000256" key="1">
    <source>
        <dbReference type="ARBA" id="ARBA00008690"/>
    </source>
</evidence>
<comment type="caution">
    <text evidence="4">The sequence shown here is derived from an EMBL/GenBank/DDBJ whole genome shotgun (WGS) entry which is preliminary data.</text>
</comment>
<organism evidence="4 5">
    <name type="scientific">Macleaya cordata</name>
    <name type="common">Five-seeded plume-poppy</name>
    <name type="synonym">Bocconia cordata</name>
    <dbReference type="NCBI Taxonomy" id="56857"/>
    <lineage>
        <taxon>Eukaryota</taxon>
        <taxon>Viridiplantae</taxon>
        <taxon>Streptophyta</taxon>
        <taxon>Embryophyta</taxon>
        <taxon>Tracheophyta</taxon>
        <taxon>Spermatophyta</taxon>
        <taxon>Magnoliopsida</taxon>
        <taxon>Ranunculales</taxon>
        <taxon>Papaveraceae</taxon>
        <taxon>Papaveroideae</taxon>
        <taxon>Macleaya</taxon>
    </lineage>
</organism>
<dbReference type="FunCoup" id="A0A200Q9N6">
    <property type="interactions" value="84"/>
</dbReference>
<dbReference type="Proteomes" id="UP000195402">
    <property type="component" value="Unassembled WGS sequence"/>
</dbReference>